<feature type="transmembrane region" description="Helical" evidence="2">
    <location>
        <begin position="66"/>
        <end position="93"/>
    </location>
</feature>
<organism evidence="4 5">
    <name type="scientific">Clostridium facile</name>
    <dbReference type="NCBI Taxonomy" id="2763035"/>
    <lineage>
        <taxon>Bacteria</taxon>
        <taxon>Bacillati</taxon>
        <taxon>Bacillota</taxon>
        <taxon>Clostridia</taxon>
        <taxon>Eubacteriales</taxon>
        <taxon>Clostridiaceae</taxon>
        <taxon>Clostridium</taxon>
    </lineage>
</organism>
<dbReference type="InterPro" id="IPR002931">
    <property type="entry name" value="Transglutaminase-like"/>
</dbReference>
<dbReference type="PANTHER" id="PTHR42736">
    <property type="entry name" value="PROTEIN-GLUTAMINE GAMMA-GLUTAMYLTRANSFERASE"/>
    <property type="match status" value="1"/>
</dbReference>
<protein>
    <recommendedName>
        <fullName evidence="3">Transglutaminase-like domain-containing protein</fullName>
    </recommendedName>
</protein>
<dbReference type="Pfam" id="PF01841">
    <property type="entry name" value="Transglut_core"/>
    <property type="match status" value="1"/>
</dbReference>
<feature type="transmembrane region" description="Helical" evidence="2">
    <location>
        <begin position="124"/>
        <end position="141"/>
    </location>
</feature>
<reference evidence="4 5" key="1">
    <citation type="submission" date="2020-08" db="EMBL/GenBank/DDBJ databases">
        <title>Genome public.</title>
        <authorList>
            <person name="Liu C."/>
            <person name="Sun Q."/>
        </authorList>
    </citation>
    <scope>NUCLEOTIDE SEQUENCE [LARGE SCALE GENOMIC DNA]</scope>
    <source>
        <strain evidence="4 5">NSJ-27</strain>
    </source>
</reference>
<dbReference type="InterPro" id="IPR052901">
    <property type="entry name" value="Bact_TGase-like"/>
</dbReference>
<evidence type="ECO:0000256" key="1">
    <source>
        <dbReference type="SAM" id="MobiDB-lite"/>
    </source>
</evidence>
<feature type="transmembrane region" description="Helical" evidence="2">
    <location>
        <begin position="641"/>
        <end position="663"/>
    </location>
</feature>
<evidence type="ECO:0000259" key="3">
    <source>
        <dbReference type="SMART" id="SM00460"/>
    </source>
</evidence>
<dbReference type="SUPFAM" id="SSF54001">
    <property type="entry name" value="Cysteine proteinases"/>
    <property type="match status" value="1"/>
</dbReference>
<dbReference type="PANTHER" id="PTHR42736:SF1">
    <property type="entry name" value="PROTEIN-GLUTAMINE GAMMA-GLUTAMYLTRANSFERASE"/>
    <property type="match status" value="1"/>
</dbReference>
<dbReference type="SMART" id="SM00460">
    <property type="entry name" value="TGc"/>
    <property type="match status" value="1"/>
</dbReference>
<proteinExistence type="predicted"/>
<feature type="transmembrane region" description="Helical" evidence="2">
    <location>
        <begin position="178"/>
        <end position="200"/>
    </location>
</feature>
<keyword evidence="2" id="KW-0472">Membrane</keyword>
<keyword evidence="2" id="KW-0812">Transmembrane</keyword>
<dbReference type="RefSeq" id="WP_186997004.1">
    <property type="nucleotide sequence ID" value="NZ_JACOQK010000001.1"/>
</dbReference>
<evidence type="ECO:0000313" key="4">
    <source>
        <dbReference type="EMBL" id="MBC5788500.1"/>
    </source>
</evidence>
<dbReference type="Proteomes" id="UP000649151">
    <property type="component" value="Unassembled WGS sequence"/>
</dbReference>
<evidence type="ECO:0000313" key="5">
    <source>
        <dbReference type="Proteomes" id="UP000649151"/>
    </source>
</evidence>
<feature type="transmembrane region" description="Helical" evidence="2">
    <location>
        <begin position="99"/>
        <end position="117"/>
    </location>
</feature>
<feature type="domain" description="Transglutaminase-like" evidence="3">
    <location>
        <begin position="488"/>
        <end position="558"/>
    </location>
</feature>
<feature type="compositionally biased region" description="Low complexity" evidence="1">
    <location>
        <begin position="623"/>
        <end position="636"/>
    </location>
</feature>
<feature type="region of interest" description="Disordered" evidence="1">
    <location>
        <begin position="608"/>
        <end position="636"/>
    </location>
</feature>
<dbReference type="EMBL" id="JACOQK010000001">
    <property type="protein sequence ID" value="MBC5788500.1"/>
    <property type="molecule type" value="Genomic_DNA"/>
</dbReference>
<feature type="transmembrane region" description="Helical" evidence="2">
    <location>
        <begin position="147"/>
        <end position="166"/>
    </location>
</feature>
<dbReference type="PROSITE" id="PS51257">
    <property type="entry name" value="PROKAR_LIPOPROTEIN"/>
    <property type="match status" value="1"/>
</dbReference>
<evidence type="ECO:0000256" key="2">
    <source>
        <dbReference type="SAM" id="Phobius"/>
    </source>
</evidence>
<name>A0ABR7ITP0_9CLOT</name>
<dbReference type="Gene3D" id="3.10.620.30">
    <property type="match status" value="1"/>
</dbReference>
<keyword evidence="5" id="KW-1185">Reference proteome</keyword>
<comment type="caution">
    <text evidence="4">The sequence shown here is derived from an EMBL/GenBank/DDBJ whole genome shotgun (WGS) entry which is preliminary data.</text>
</comment>
<sequence length="781" mass="88729">MTKIKLQDQLFYLILSTIYCWSVGCAVSSFALLPASSLQLFEISFVVSFIGLASLWNLYTKLIGGGIVIILLLFFPIGKLVISCFSGLIFGQALQNDQMWMLTFVIMIVLSLFTILSLKHKLNFYLLTILGIVLYLIAVTQGNINTVALFGFLFVITVLLISNNFVKKHGSKDGFGSYVLHGAPVAVIAVICTVLIVTPFSNLLGNARGLFEYESIRDWIDQEILGEFSEQIPFEEQEENLLGSFPSEEQPLLKVATEQEYMDLYGGISDVYTGHSWQKSNIQQGEFEKDDQTVDIASLKSIQASDFNTDSIHADTIKIQYLLESDRLFVPRLSGTFDQVGRRDIYENQMGEFLLSSPLKRNDTMAVTYYQEHLQEMYGRRNLSSALDRYQIEQITVNQVFNHQDLTHYDSWNQENLNGYEASIQQQYTQLSSSVTKRTMDLAKQITSGIKQDSEKAEAICDYLIEHYTYTLHPSDPEEGQDFVDHFLFEEKQGYSNSFASAMVILSRSVGLPARYVTGYHMPVASSEEEHIIRLRNYHSWAEVYLPGYGWCKFEATPPYAYQEAIASEKPNITITSDGGEEMESHLAELGLSIDQTQAAQSENPTIPIWQDGVAPSDAPAGNQDQQQQQSTTQNQNNTSALVPLPIWIFIGMIILIVLLLLVRYRIRISKEQKAVQGTPEQLAQFSFTCLVRLGKYIGVEIQQDETPVSFTRRLAAKYPTLAKELCQAGQLYSQCIYSKTKTTEEDARKLYNSYHLFETRIRLEQKRFGFFWNKYIAHRI</sequence>
<keyword evidence="2" id="KW-1133">Transmembrane helix</keyword>
<accession>A0ABR7ITP0</accession>
<dbReference type="InterPro" id="IPR038765">
    <property type="entry name" value="Papain-like_cys_pep_sf"/>
</dbReference>
<gene>
    <name evidence="4" type="ORF">H8Z77_10835</name>
</gene>
<feature type="transmembrane region" description="Helical" evidence="2">
    <location>
        <begin position="39"/>
        <end position="59"/>
    </location>
</feature>
<feature type="transmembrane region" description="Helical" evidence="2">
    <location>
        <begin position="12"/>
        <end position="33"/>
    </location>
</feature>